<dbReference type="EMBL" id="CAJNBH010000014">
    <property type="protein sequence ID" value="CAE6791540.1"/>
    <property type="molecule type" value="Genomic_DNA"/>
</dbReference>
<sequence>MKQKGRGNRAEARGDAMFVCYAADLRSPFLACATGDCSGVCNSVFG</sequence>
<keyword evidence="2" id="KW-1185">Reference proteome</keyword>
<protein>
    <submittedName>
        <fullName evidence="1">Uncharacterized protein</fullName>
    </submittedName>
</protein>
<organism evidence="1 2">
    <name type="scientific">Paraburkholderia nemoris</name>
    <dbReference type="NCBI Taxonomy" id="2793076"/>
    <lineage>
        <taxon>Bacteria</taxon>
        <taxon>Pseudomonadati</taxon>
        <taxon>Pseudomonadota</taxon>
        <taxon>Betaproteobacteria</taxon>
        <taxon>Burkholderiales</taxon>
        <taxon>Burkholderiaceae</taxon>
        <taxon>Paraburkholderia</taxon>
    </lineage>
</organism>
<dbReference type="Proteomes" id="UP000673821">
    <property type="component" value="Unassembled WGS sequence"/>
</dbReference>
<reference evidence="1 2" key="1">
    <citation type="submission" date="2021-02" db="EMBL/GenBank/DDBJ databases">
        <authorList>
            <person name="Vanwijnsberghe S."/>
        </authorList>
    </citation>
    <scope>NUCLEOTIDE SEQUENCE [LARGE SCALE GENOMIC DNA]</scope>
    <source>
        <strain evidence="1 2">R-69776</strain>
    </source>
</reference>
<evidence type="ECO:0000313" key="1">
    <source>
        <dbReference type="EMBL" id="CAE6791540.1"/>
    </source>
</evidence>
<evidence type="ECO:0000313" key="2">
    <source>
        <dbReference type="Proteomes" id="UP000673821"/>
    </source>
</evidence>
<gene>
    <name evidence="1" type="ORF">R69776_04788</name>
</gene>
<proteinExistence type="predicted"/>
<name>A0ABN7MC29_9BURK</name>
<comment type="caution">
    <text evidence="1">The sequence shown here is derived from an EMBL/GenBank/DDBJ whole genome shotgun (WGS) entry which is preliminary data.</text>
</comment>
<accession>A0ABN7MC29</accession>